<keyword evidence="2" id="KW-0812">Transmembrane</keyword>
<proteinExistence type="predicted"/>
<sequence length="86" mass="9557">MPRPPVRETVRSLVVMLTLIGVAEIVVHVAGWPRLTALLVFVVGGHMLEAVVTGLLARRRRERAHEQARRAQTATPGPSVAEPYRW</sequence>
<dbReference type="KEGG" id="sbil:SANBI_001900"/>
<evidence type="ECO:0000313" key="4">
    <source>
        <dbReference type="Proteomes" id="UP001304340"/>
    </source>
</evidence>
<name>A0AAF0Z0J1_9MICO</name>
<evidence type="ECO:0000256" key="2">
    <source>
        <dbReference type="SAM" id="Phobius"/>
    </source>
</evidence>
<keyword evidence="2" id="KW-0472">Membrane</keyword>
<dbReference type="Proteomes" id="UP001304340">
    <property type="component" value="Chromosome"/>
</dbReference>
<feature type="region of interest" description="Disordered" evidence="1">
    <location>
        <begin position="62"/>
        <end position="86"/>
    </location>
</feature>
<protein>
    <submittedName>
        <fullName evidence="3">Uncharacterized protein</fullName>
    </submittedName>
</protein>
<feature type="transmembrane region" description="Helical" evidence="2">
    <location>
        <begin position="12"/>
        <end position="31"/>
    </location>
</feature>
<gene>
    <name evidence="3" type="ORF">SANBI_001900</name>
</gene>
<feature type="transmembrane region" description="Helical" evidence="2">
    <location>
        <begin position="37"/>
        <end position="57"/>
    </location>
</feature>
<dbReference type="RefSeq" id="WP_319154432.1">
    <property type="nucleotide sequence ID" value="NZ_CP138359.1"/>
</dbReference>
<dbReference type="AlphaFoldDB" id="A0AAF0Z0J1"/>
<dbReference type="EMBL" id="CP138359">
    <property type="protein sequence ID" value="WPF80678.1"/>
    <property type="molecule type" value="Genomic_DNA"/>
</dbReference>
<evidence type="ECO:0000313" key="3">
    <source>
        <dbReference type="EMBL" id="WPF80678.1"/>
    </source>
</evidence>
<organism evidence="3 4">
    <name type="scientific">Sanguibacter biliveldensis</name>
    <dbReference type="NCBI Taxonomy" id="3030830"/>
    <lineage>
        <taxon>Bacteria</taxon>
        <taxon>Bacillati</taxon>
        <taxon>Actinomycetota</taxon>
        <taxon>Actinomycetes</taxon>
        <taxon>Micrococcales</taxon>
        <taxon>Sanguibacteraceae</taxon>
        <taxon>Sanguibacter</taxon>
    </lineage>
</organism>
<keyword evidence="2" id="KW-1133">Transmembrane helix</keyword>
<reference evidence="4" key="1">
    <citation type="submission" date="2023-11" db="EMBL/GenBank/DDBJ databases">
        <authorList>
            <person name="Helweg L.P."/>
            <person name="Kiel A."/>
            <person name="Hitz F."/>
            <person name="Ruckert-Reed C."/>
            <person name="Busche T."/>
            <person name="Kaltschmidt B."/>
            <person name="Kaltschmidt C."/>
        </authorList>
    </citation>
    <scope>NUCLEOTIDE SEQUENCE [LARGE SCALE GENOMIC DNA]</scope>
    <source>
        <strain evidence="4">4.1</strain>
    </source>
</reference>
<keyword evidence="4" id="KW-1185">Reference proteome</keyword>
<evidence type="ECO:0000256" key="1">
    <source>
        <dbReference type="SAM" id="MobiDB-lite"/>
    </source>
</evidence>
<accession>A0AAF0Z0J1</accession>